<accession>X1GQ68</accession>
<dbReference type="EMBL" id="BARU01009974">
    <property type="protein sequence ID" value="GAH43764.1"/>
    <property type="molecule type" value="Genomic_DNA"/>
</dbReference>
<sequence>MPIPKIEERTLYPPLVNYLKSIGFSAIGESKINRKSPDIIFQFDSISFVIEVKIGKTDIGLKAVAQASDYARKLNTQNIIILVYPEKHRNEPITNDTVVERIALDVEVYALVLTDYWTESLVIKPLNLFKKLKQQLITKEVKVDFKTTVELIGNYVKELNSIIYKKAKDELISEVVNKLDLFSSIGDLKDKETAEKQVKNLAS</sequence>
<name>X1GQ68_9ZZZZ</name>
<protein>
    <submittedName>
        <fullName evidence="1">Uncharacterized protein</fullName>
    </submittedName>
</protein>
<evidence type="ECO:0000313" key="1">
    <source>
        <dbReference type="EMBL" id="GAH43764.1"/>
    </source>
</evidence>
<comment type="caution">
    <text evidence="1">The sequence shown here is derived from an EMBL/GenBank/DDBJ whole genome shotgun (WGS) entry which is preliminary data.</text>
</comment>
<reference evidence="1" key="1">
    <citation type="journal article" date="2014" name="Front. Microbiol.">
        <title>High frequency of phylogenetically diverse reductive dehalogenase-homologous genes in deep subseafloor sedimentary metagenomes.</title>
        <authorList>
            <person name="Kawai M."/>
            <person name="Futagami T."/>
            <person name="Toyoda A."/>
            <person name="Takaki Y."/>
            <person name="Nishi S."/>
            <person name="Hori S."/>
            <person name="Arai W."/>
            <person name="Tsubouchi T."/>
            <person name="Morono Y."/>
            <person name="Uchiyama I."/>
            <person name="Ito T."/>
            <person name="Fujiyama A."/>
            <person name="Inagaki F."/>
            <person name="Takami H."/>
        </authorList>
    </citation>
    <scope>NUCLEOTIDE SEQUENCE</scope>
    <source>
        <strain evidence="1">Expedition CK06-06</strain>
    </source>
</reference>
<proteinExistence type="predicted"/>
<feature type="non-terminal residue" evidence="1">
    <location>
        <position position="203"/>
    </location>
</feature>
<dbReference type="AlphaFoldDB" id="X1GQ68"/>
<organism evidence="1">
    <name type="scientific">marine sediment metagenome</name>
    <dbReference type="NCBI Taxonomy" id="412755"/>
    <lineage>
        <taxon>unclassified sequences</taxon>
        <taxon>metagenomes</taxon>
        <taxon>ecological metagenomes</taxon>
    </lineage>
</organism>
<gene>
    <name evidence="1" type="ORF">S03H2_19131</name>
</gene>